<dbReference type="RefSeq" id="WP_055260088.1">
    <property type="nucleotide sequence ID" value="NZ_CABIXL010000008.1"/>
</dbReference>
<accession>A0ABM9US30</accession>
<evidence type="ECO:0000256" key="1">
    <source>
        <dbReference type="SAM" id="Phobius"/>
    </source>
</evidence>
<evidence type="ECO:0000313" key="3">
    <source>
        <dbReference type="Proteomes" id="UP000095488"/>
    </source>
</evidence>
<feature type="transmembrane region" description="Helical" evidence="1">
    <location>
        <begin position="60"/>
        <end position="78"/>
    </location>
</feature>
<dbReference type="EMBL" id="CYZR01000008">
    <property type="protein sequence ID" value="CUO16646.1"/>
    <property type="molecule type" value="Genomic_DNA"/>
</dbReference>
<name>A0ABM9US30_SARVE</name>
<sequence>MDNIIDGKKNLNNKTILYSGILTIIIFILIGNLNLIVMLCGDTLNLSKIDILKRGFSMSIFDISILYITLCILVHTVLKDKQQVLKNYVKARMKSNSILDKELKFLSTIISISILINLFIKFILYFIFRKTLVSMFNIGFNNVLLFSFYVILVTCILYLLVVINYVSIKDFVNGTFVYCVILGTVSVVLGAGSLFISEKILWIQNILNMIYAVYNPIIMPFYAFYDVYNRSLSANIGIIFSMCVVTLLLKYVFKNFCDMLNKDNIKKFYINSILKKMFFICGAIAMSYIVFLIGFTLLISFNVLTYDVGMLIINLIQVIFAGIIYMKLNTLYLNKQNLKNKKLVKDNKNLKKDDILKNVHNKLNENIYKESLQKTQIFKSLNLENELLDCEMIKNFSFNEMEEYPLNEDDSVKEYKNDLNGIKVKEINNEIDKDDKNLIEFLNSDNVIKN</sequence>
<feature type="transmembrane region" description="Helical" evidence="1">
    <location>
        <begin position="175"/>
        <end position="196"/>
    </location>
</feature>
<reference evidence="2 3" key="1">
    <citation type="submission" date="2015-09" db="EMBL/GenBank/DDBJ databases">
        <authorList>
            <consortium name="Pathogen Informatics"/>
        </authorList>
    </citation>
    <scope>NUCLEOTIDE SEQUENCE [LARGE SCALE GENOMIC DNA]</scope>
    <source>
        <strain evidence="2 3">2789STDY5834858</strain>
    </source>
</reference>
<keyword evidence="1" id="KW-0472">Membrane</keyword>
<keyword evidence="3" id="KW-1185">Reference proteome</keyword>
<feature type="transmembrane region" description="Helical" evidence="1">
    <location>
        <begin position="311"/>
        <end position="333"/>
    </location>
</feature>
<evidence type="ECO:0000313" key="2">
    <source>
        <dbReference type="EMBL" id="CUO16646.1"/>
    </source>
</evidence>
<comment type="caution">
    <text evidence="2">The sequence shown here is derived from an EMBL/GenBank/DDBJ whole genome shotgun (WGS) entry which is preliminary data.</text>
</comment>
<keyword evidence="1" id="KW-1133">Transmembrane helix</keyword>
<proteinExistence type="predicted"/>
<feature type="transmembrane region" description="Helical" evidence="1">
    <location>
        <begin position="105"/>
        <end position="128"/>
    </location>
</feature>
<feature type="transmembrane region" description="Helical" evidence="1">
    <location>
        <begin position="140"/>
        <end position="163"/>
    </location>
</feature>
<dbReference type="Proteomes" id="UP000095488">
    <property type="component" value="Unassembled WGS sequence"/>
</dbReference>
<keyword evidence="1" id="KW-0812">Transmembrane</keyword>
<organism evidence="2 3">
    <name type="scientific">Sarcina ventriculi</name>
    <name type="common">Clostridium ventriculi</name>
    <dbReference type="NCBI Taxonomy" id="1267"/>
    <lineage>
        <taxon>Bacteria</taxon>
        <taxon>Bacillati</taxon>
        <taxon>Bacillota</taxon>
        <taxon>Clostridia</taxon>
        <taxon>Eubacteriales</taxon>
        <taxon>Clostridiaceae</taxon>
        <taxon>Sarcina</taxon>
    </lineage>
</organism>
<gene>
    <name evidence="2" type="ORF">ERS852473_02086</name>
</gene>
<feature type="transmembrane region" description="Helical" evidence="1">
    <location>
        <begin position="208"/>
        <end position="225"/>
    </location>
</feature>
<feature type="transmembrane region" description="Helical" evidence="1">
    <location>
        <begin position="231"/>
        <end position="253"/>
    </location>
</feature>
<protein>
    <submittedName>
        <fullName evidence="2">Uncharacterized protein</fullName>
    </submittedName>
</protein>
<feature type="transmembrane region" description="Helical" evidence="1">
    <location>
        <begin position="16"/>
        <end position="39"/>
    </location>
</feature>
<feature type="transmembrane region" description="Helical" evidence="1">
    <location>
        <begin position="273"/>
        <end position="299"/>
    </location>
</feature>